<keyword evidence="1" id="KW-1133">Transmembrane helix</keyword>
<keyword evidence="4" id="KW-1185">Reference proteome</keyword>
<dbReference type="Gene3D" id="3.40.525.10">
    <property type="entry name" value="CRAL-TRIO lipid binding domain"/>
    <property type="match status" value="1"/>
</dbReference>
<dbReference type="Pfam" id="PF00650">
    <property type="entry name" value="CRAL_TRIO"/>
    <property type="match status" value="1"/>
</dbReference>
<organism evidence="3 4">
    <name type="scientific">Hibiscus syriacus</name>
    <name type="common">Rose of Sharon</name>
    <dbReference type="NCBI Taxonomy" id="106335"/>
    <lineage>
        <taxon>Eukaryota</taxon>
        <taxon>Viridiplantae</taxon>
        <taxon>Streptophyta</taxon>
        <taxon>Embryophyta</taxon>
        <taxon>Tracheophyta</taxon>
        <taxon>Spermatophyta</taxon>
        <taxon>Magnoliopsida</taxon>
        <taxon>eudicotyledons</taxon>
        <taxon>Gunneridae</taxon>
        <taxon>Pentapetalae</taxon>
        <taxon>rosids</taxon>
        <taxon>malvids</taxon>
        <taxon>Malvales</taxon>
        <taxon>Malvaceae</taxon>
        <taxon>Malvoideae</taxon>
        <taxon>Hibiscus</taxon>
    </lineage>
</organism>
<evidence type="ECO:0000259" key="2">
    <source>
        <dbReference type="PROSITE" id="PS50191"/>
    </source>
</evidence>
<dbReference type="PROSITE" id="PS50191">
    <property type="entry name" value="CRAL_TRIO"/>
    <property type="match status" value="1"/>
</dbReference>
<keyword evidence="1" id="KW-0812">Transmembrane</keyword>
<dbReference type="OrthoDB" id="1434354at2759"/>
<reference evidence="3" key="1">
    <citation type="submission" date="2019-09" db="EMBL/GenBank/DDBJ databases">
        <title>Draft genome information of white flower Hibiscus syriacus.</title>
        <authorList>
            <person name="Kim Y.-M."/>
        </authorList>
    </citation>
    <scope>NUCLEOTIDE SEQUENCE [LARGE SCALE GENOMIC DNA]</scope>
    <source>
        <strain evidence="3">YM2019G1</strain>
    </source>
</reference>
<dbReference type="CDD" id="cd00170">
    <property type="entry name" value="SEC14"/>
    <property type="match status" value="1"/>
</dbReference>
<protein>
    <submittedName>
        <fullName evidence="3">SEC14 cytosolic factor family protein / phosphoglyceride transfer family protein, putative isoform 2</fullName>
    </submittedName>
</protein>
<evidence type="ECO:0000313" key="4">
    <source>
        <dbReference type="Proteomes" id="UP000436088"/>
    </source>
</evidence>
<sequence length="462" mass="52271">MEEKKDYKGNLVVSSSPRSVSRQLTAVRNRVNVKDAAGHAAIFLLKVTALETVRRVSKSKCPFLWRGFQALQVICYPPFNCVQKWVPIKGLVKGMKTLSRPLLVLSIVTSLSDLEEVAGEASSVSTNSDALVNPELHSEEPSLQSASDASNEASQNLECESWLDKLHKELENQGICLPERINYEYLRRFYTAANGDFVVFLSSIKKTIRWRETYRLLSQEELETWANMVFWHGYDLMHRPCLIVRLGLACSHLPSHDRPRFAQAVTSQVEHGVMHLVNSENPEVTVLVDCEGLSPFRIPMQIIRSCSSLLQDHYPNCLGCLFVIGLTPVIRVIAQTFIQVLKPVTRKKLKIGGEMYSKVLLDNLQTLPSYLGGDCRCTKCLNILHDMKRPRTAQFNKIRTNEDVSDSEDQSTLDLIYQDDIDQSWGCDQVLRTAIIGLLMLWVLIAIMAGLYDPENHFFPSQ</sequence>
<accession>A0A6A2Y6Y1</accession>
<dbReference type="InterPro" id="IPR001251">
    <property type="entry name" value="CRAL-TRIO_dom"/>
</dbReference>
<feature type="domain" description="CRAL-TRIO" evidence="2">
    <location>
        <begin position="231"/>
        <end position="379"/>
    </location>
</feature>
<evidence type="ECO:0000313" key="3">
    <source>
        <dbReference type="EMBL" id="KAE8664994.1"/>
    </source>
</evidence>
<dbReference type="Proteomes" id="UP000436088">
    <property type="component" value="Unassembled WGS sequence"/>
</dbReference>
<dbReference type="PANTHER" id="PTHR47041:SF2">
    <property type="entry name" value="SEC14 CYTOSOLIC FACTOR FAMILY PROTEIN _ PHOSPHOGLYCERIDE TRANSFER FAMILY PROTEIN"/>
    <property type="match status" value="1"/>
</dbReference>
<dbReference type="InterPro" id="IPR036865">
    <property type="entry name" value="CRAL-TRIO_dom_sf"/>
</dbReference>
<proteinExistence type="predicted"/>
<dbReference type="AlphaFoldDB" id="A0A6A2Y6Y1"/>
<dbReference type="SUPFAM" id="SSF52087">
    <property type="entry name" value="CRAL/TRIO domain"/>
    <property type="match status" value="1"/>
</dbReference>
<comment type="caution">
    <text evidence="3">The sequence shown here is derived from an EMBL/GenBank/DDBJ whole genome shotgun (WGS) entry which is preliminary data.</text>
</comment>
<evidence type="ECO:0000256" key="1">
    <source>
        <dbReference type="SAM" id="Phobius"/>
    </source>
</evidence>
<name>A0A6A2Y6Y1_HIBSY</name>
<keyword evidence="1" id="KW-0472">Membrane</keyword>
<gene>
    <name evidence="3" type="ORF">F3Y22_tig00112737pilonHSYRG00162</name>
</gene>
<dbReference type="SMART" id="SM00516">
    <property type="entry name" value="SEC14"/>
    <property type="match status" value="1"/>
</dbReference>
<dbReference type="PANTHER" id="PTHR47041">
    <property type="entry name" value="SEC14 CYTOSOLIC FACTOR FAMILY PROTEIN / PHOSPHOGLYCERIDE TRANSFER FAMILY PROTEIN"/>
    <property type="match status" value="1"/>
</dbReference>
<feature type="transmembrane region" description="Helical" evidence="1">
    <location>
        <begin position="430"/>
        <end position="452"/>
    </location>
</feature>
<dbReference type="EMBL" id="VEPZ02001640">
    <property type="protein sequence ID" value="KAE8664994.1"/>
    <property type="molecule type" value="Genomic_DNA"/>
</dbReference>